<dbReference type="CDD" id="cd00212">
    <property type="entry name" value="PTS_IIB_glc"/>
    <property type="match status" value="1"/>
</dbReference>
<evidence type="ECO:0000256" key="4">
    <source>
        <dbReference type="ARBA" id="ARBA00022448"/>
    </source>
</evidence>
<dbReference type="RefSeq" id="WP_034616855.1">
    <property type="nucleotide sequence ID" value="NZ_JSUM01000014.1"/>
</dbReference>
<feature type="transmembrane region" description="Helical" evidence="16">
    <location>
        <begin position="105"/>
        <end position="123"/>
    </location>
</feature>
<feature type="transmembrane region" description="Helical" evidence="16">
    <location>
        <begin position="143"/>
        <end position="163"/>
    </location>
</feature>
<reference evidence="19 20" key="1">
    <citation type="submission" date="2014-11" db="EMBL/GenBank/DDBJ databases">
        <title>Draft genome sequence of Chelonobacter oris 1662T, associated with respiratory disease in Hermann's Tortoises.</title>
        <authorList>
            <person name="Kudirkiene E."/>
            <person name="Hansen M.J."/>
            <person name="Bojesen A.M."/>
        </authorList>
    </citation>
    <scope>NUCLEOTIDE SEQUENCE [LARGE SCALE GENOMIC DNA]</scope>
    <source>
        <strain evidence="19 20">1662</strain>
    </source>
</reference>
<dbReference type="Pfam" id="PF00367">
    <property type="entry name" value="PTS_EIIB"/>
    <property type="match status" value="1"/>
</dbReference>
<dbReference type="EC" id="2.7.1.199" evidence="2"/>
<evidence type="ECO:0000259" key="18">
    <source>
        <dbReference type="PROSITE" id="PS51103"/>
    </source>
</evidence>
<evidence type="ECO:0000256" key="6">
    <source>
        <dbReference type="ARBA" id="ARBA00022597"/>
    </source>
</evidence>
<dbReference type="InterPro" id="IPR050429">
    <property type="entry name" value="PTS_Glucose_EIICBA"/>
</dbReference>
<keyword evidence="11 16" id="KW-1133">Transmembrane helix</keyword>
<accession>A0A0A3B8D6</accession>
<evidence type="ECO:0000256" key="14">
    <source>
        <dbReference type="ARBA" id="ARBA00047336"/>
    </source>
</evidence>
<keyword evidence="4" id="KW-0813">Transport</keyword>
<dbReference type="Pfam" id="PF02378">
    <property type="entry name" value="PTS_EIIC"/>
    <property type="match status" value="1"/>
</dbReference>
<evidence type="ECO:0000256" key="2">
    <source>
        <dbReference type="ARBA" id="ARBA00011910"/>
    </source>
</evidence>
<dbReference type="GO" id="GO:1904659">
    <property type="term" value="P:D-glucose transmembrane transport"/>
    <property type="evidence" value="ECO:0007669"/>
    <property type="project" value="InterPro"/>
</dbReference>
<dbReference type="NCBIfam" id="TIGR02002">
    <property type="entry name" value="PTS-II-BC-glcB"/>
    <property type="match status" value="1"/>
</dbReference>
<dbReference type="STRING" id="505317.OA57_09475"/>
<comment type="subcellular location">
    <subcellularLocation>
        <location evidence="1">Cell membrane</location>
        <topology evidence="1">Multi-pass membrane protein</topology>
    </subcellularLocation>
</comment>
<dbReference type="PANTHER" id="PTHR30009:SF20">
    <property type="entry name" value="PTS SYSTEM GLUCOSE-SPECIFIC EIICB COMPONENT-RELATED"/>
    <property type="match status" value="1"/>
</dbReference>
<keyword evidence="5" id="KW-1003">Cell membrane</keyword>
<evidence type="ECO:0000256" key="12">
    <source>
        <dbReference type="ARBA" id="ARBA00023136"/>
    </source>
</evidence>
<feature type="domain" description="PTS EIIB type-1" evidence="17">
    <location>
        <begin position="401"/>
        <end position="479"/>
    </location>
</feature>
<evidence type="ECO:0000256" key="11">
    <source>
        <dbReference type="ARBA" id="ARBA00022989"/>
    </source>
</evidence>
<keyword evidence="8" id="KW-0598">Phosphotransferase system</keyword>
<keyword evidence="10" id="KW-0418">Kinase</keyword>
<evidence type="ECO:0000256" key="16">
    <source>
        <dbReference type="SAM" id="Phobius"/>
    </source>
</evidence>
<dbReference type="EMBL" id="JSUM01000014">
    <property type="protein sequence ID" value="KGQ69854.1"/>
    <property type="molecule type" value="Genomic_DNA"/>
</dbReference>
<dbReference type="GO" id="GO:0090564">
    <property type="term" value="F:protein-phosphocysteine-glucose phosphotransferase system transporter activity"/>
    <property type="evidence" value="ECO:0007669"/>
    <property type="project" value="TreeGrafter"/>
</dbReference>
<evidence type="ECO:0000256" key="13">
    <source>
        <dbReference type="ARBA" id="ARBA00032303"/>
    </source>
</evidence>
<dbReference type="GO" id="GO:0055056">
    <property type="term" value="F:D-glucose transmembrane transporter activity"/>
    <property type="evidence" value="ECO:0007669"/>
    <property type="project" value="InterPro"/>
</dbReference>
<evidence type="ECO:0000256" key="7">
    <source>
        <dbReference type="ARBA" id="ARBA00022679"/>
    </source>
</evidence>
<proteinExistence type="predicted"/>
<sequence>MSSNLFAAAQKIGKSLMLPVSVLPIAGILLGIGAAHFSWMPEVVSNLLEQAGGSVFGQMALLFAIGVALGFTNNDGVAAMASVVGYGIMVATLKVMAPIVGVENIETGVLGGILVGAVAAWAFNRFYRIQLPAYLGFFAGKRFVPIVTGSLAIVLGVVLSLVWPPIGSLIDSFSHWAAEQNPALAFGIYGVVERSLIPFGLHHIWNVPFFFQAGTCVDASGVTQHGVVTCFLSATEASRTAEMGYFGQLAGGYMFKMFGLPAAAIAIWRAAKPENRARVGGIMISAALTSFLTGITEPLEFSFMFVAPILYVIHALLAGSAYVVTNTLGMVHGMTFSHGFIDFTVLSANSQKLWLFPVVGAIYAAIYFTVFTVVIKALNLKTPGREDESENTAVAGASSGDEMAANLVAAFGGKENIKGLDACITRLRIGVNDVGKVDQARLKELGAAGVVVVGSGIQAIFGTKSENLKTDMDHWIQKN</sequence>
<protein>
    <recommendedName>
        <fullName evidence="3">PTS system glucose-specific EIICB component</fullName>
        <ecNumber evidence="2">2.7.1.199</ecNumber>
    </recommendedName>
    <alternativeName>
        <fullName evidence="13">EIICB-Glc</fullName>
    </alternativeName>
</protein>
<evidence type="ECO:0000256" key="10">
    <source>
        <dbReference type="ARBA" id="ARBA00022777"/>
    </source>
</evidence>
<comment type="caution">
    <text evidence="19">The sequence shown here is derived from an EMBL/GenBank/DDBJ whole genome shotgun (WGS) entry which is preliminary data.</text>
</comment>
<gene>
    <name evidence="19" type="ORF">OA57_09475</name>
</gene>
<keyword evidence="6 19" id="KW-0762">Sugar transport</keyword>
<dbReference type="GO" id="GO:0016301">
    <property type="term" value="F:kinase activity"/>
    <property type="evidence" value="ECO:0007669"/>
    <property type="project" value="UniProtKB-KW"/>
</dbReference>
<evidence type="ECO:0000256" key="15">
    <source>
        <dbReference type="PROSITE-ProRule" id="PRU00421"/>
    </source>
</evidence>
<evidence type="ECO:0000313" key="20">
    <source>
        <dbReference type="Proteomes" id="UP000030380"/>
    </source>
</evidence>
<dbReference type="PROSITE" id="PS51103">
    <property type="entry name" value="PTS_EIIC_TYPE_1"/>
    <property type="match status" value="1"/>
</dbReference>
<dbReference type="InterPro" id="IPR011299">
    <property type="entry name" value="PTS_IIBC_glc"/>
</dbReference>
<feature type="transmembrane region" description="Helical" evidence="16">
    <location>
        <begin position="78"/>
        <end position="99"/>
    </location>
</feature>
<dbReference type="FunFam" id="3.30.1360.60:FF:000001">
    <property type="entry name" value="PTS system glucose-specific IIBC component PtsG"/>
    <property type="match status" value="1"/>
</dbReference>
<feature type="transmembrane region" description="Helical" evidence="16">
    <location>
        <begin position="278"/>
        <end position="295"/>
    </location>
</feature>
<evidence type="ECO:0000256" key="3">
    <source>
        <dbReference type="ARBA" id="ARBA00021468"/>
    </source>
</evidence>
<dbReference type="SUPFAM" id="SSF55604">
    <property type="entry name" value="Glucose permease domain IIB"/>
    <property type="match status" value="1"/>
</dbReference>
<evidence type="ECO:0000313" key="19">
    <source>
        <dbReference type="EMBL" id="KGQ69854.1"/>
    </source>
</evidence>
<feature type="domain" description="PTS EIIC type-1" evidence="18">
    <location>
        <begin position="3"/>
        <end position="387"/>
    </location>
</feature>
<keyword evidence="9 16" id="KW-0812">Transmembrane</keyword>
<dbReference type="GO" id="GO:0008982">
    <property type="term" value="F:protein-N(PI)-phosphohistidine-sugar phosphotransferase activity"/>
    <property type="evidence" value="ECO:0007669"/>
    <property type="project" value="InterPro"/>
</dbReference>
<evidence type="ECO:0000259" key="17">
    <source>
        <dbReference type="PROSITE" id="PS51098"/>
    </source>
</evidence>
<dbReference type="GO" id="GO:0005886">
    <property type="term" value="C:plasma membrane"/>
    <property type="evidence" value="ECO:0007669"/>
    <property type="project" value="UniProtKB-SubCell"/>
</dbReference>
<dbReference type="OrthoDB" id="7571469at2"/>
<feature type="transmembrane region" description="Helical" evidence="16">
    <location>
        <begin position="253"/>
        <end position="271"/>
    </location>
</feature>
<feature type="transmembrane region" description="Helical" evidence="16">
    <location>
        <begin position="301"/>
        <end position="324"/>
    </location>
</feature>
<keyword evidence="20" id="KW-1185">Reference proteome</keyword>
<dbReference type="InterPro" id="IPR018113">
    <property type="entry name" value="PTrfase_EIIB_Cys"/>
</dbReference>
<dbReference type="InterPro" id="IPR036878">
    <property type="entry name" value="Glu_permease_IIB"/>
</dbReference>
<dbReference type="NCBIfam" id="NF008301">
    <property type="entry name" value="PRK11089.1"/>
    <property type="match status" value="1"/>
</dbReference>
<evidence type="ECO:0000256" key="8">
    <source>
        <dbReference type="ARBA" id="ARBA00022683"/>
    </source>
</evidence>
<dbReference type="InterPro" id="IPR001996">
    <property type="entry name" value="PTS_IIB_1"/>
</dbReference>
<dbReference type="Gene3D" id="3.30.1360.60">
    <property type="entry name" value="Glucose permease domain IIB"/>
    <property type="match status" value="1"/>
</dbReference>
<dbReference type="GO" id="GO:0009401">
    <property type="term" value="P:phosphoenolpyruvate-dependent sugar phosphotransferase system"/>
    <property type="evidence" value="ECO:0007669"/>
    <property type="project" value="UniProtKB-KW"/>
</dbReference>
<keyword evidence="12 16" id="KW-0472">Membrane</keyword>
<dbReference type="InterPro" id="IPR003352">
    <property type="entry name" value="PTS_EIIC"/>
</dbReference>
<dbReference type="InterPro" id="IPR013013">
    <property type="entry name" value="PTS_EIIC_1"/>
</dbReference>
<evidence type="ECO:0000256" key="5">
    <source>
        <dbReference type="ARBA" id="ARBA00022475"/>
    </source>
</evidence>
<evidence type="ECO:0000256" key="1">
    <source>
        <dbReference type="ARBA" id="ARBA00004651"/>
    </source>
</evidence>
<feature type="transmembrane region" description="Helical" evidence="16">
    <location>
        <begin position="51"/>
        <end position="71"/>
    </location>
</feature>
<name>A0A0A3B8D6_9PAST</name>
<evidence type="ECO:0000256" key="9">
    <source>
        <dbReference type="ARBA" id="ARBA00022692"/>
    </source>
</evidence>
<feature type="active site" description="Phosphocysteine intermediate; for EIIB activity" evidence="15">
    <location>
        <position position="423"/>
    </location>
</feature>
<organism evidence="19 20">
    <name type="scientific">Chelonobacter oris</name>
    <dbReference type="NCBI Taxonomy" id="505317"/>
    <lineage>
        <taxon>Bacteria</taxon>
        <taxon>Pseudomonadati</taxon>
        <taxon>Pseudomonadota</taxon>
        <taxon>Gammaproteobacteria</taxon>
        <taxon>Pasteurellales</taxon>
        <taxon>Pasteurellaceae</taxon>
        <taxon>Chelonobacter</taxon>
    </lineage>
</organism>
<feature type="transmembrane region" description="Helical" evidence="16">
    <location>
        <begin position="16"/>
        <end position="39"/>
    </location>
</feature>
<dbReference type="PROSITE" id="PS01035">
    <property type="entry name" value="PTS_EIIB_TYPE_1_CYS"/>
    <property type="match status" value="1"/>
</dbReference>
<feature type="transmembrane region" description="Helical" evidence="16">
    <location>
        <begin position="354"/>
        <end position="375"/>
    </location>
</feature>
<dbReference type="PROSITE" id="PS51098">
    <property type="entry name" value="PTS_EIIB_TYPE_1"/>
    <property type="match status" value="1"/>
</dbReference>
<comment type="catalytic activity">
    <reaction evidence="14">
        <text>N(pros)-phospho-L-histidyl-[protein] + D-glucose(out) = D-glucose 6-phosphate(in) + L-histidyl-[protein]</text>
        <dbReference type="Rhea" id="RHEA:33367"/>
        <dbReference type="Rhea" id="RHEA-COMP:9745"/>
        <dbReference type="Rhea" id="RHEA-COMP:9746"/>
        <dbReference type="ChEBI" id="CHEBI:4167"/>
        <dbReference type="ChEBI" id="CHEBI:29979"/>
        <dbReference type="ChEBI" id="CHEBI:61548"/>
        <dbReference type="ChEBI" id="CHEBI:64837"/>
        <dbReference type="EC" id="2.7.1.199"/>
    </reaction>
</comment>
<dbReference type="PANTHER" id="PTHR30009">
    <property type="entry name" value="CYTOCHROME C-TYPE SYNTHESIS PROTEIN AND PTS TRANSMEMBRANE COMPONENT"/>
    <property type="match status" value="1"/>
</dbReference>
<dbReference type="Proteomes" id="UP000030380">
    <property type="component" value="Unassembled WGS sequence"/>
</dbReference>
<dbReference type="AlphaFoldDB" id="A0A0A3B8D6"/>
<dbReference type="NCBIfam" id="TIGR00826">
    <property type="entry name" value="EIIB_glc"/>
    <property type="match status" value="1"/>
</dbReference>
<keyword evidence="7" id="KW-0808">Transferase</keyword>